<evidence type="ECO:0000256" key="9">
    <source>
        <dbReference type="SAM" id="MobiDB-lite"/>
    </source>
</evidence>
<keyword evidence="6" id="KW-0175">Coiled coil</keyword>
<comment type="function">
    <text evidence="1 8">Involved in nucleolar integrity and required for processing of the pre-rRNA for the 60S ribosome subunit.</text>
</comment>
<evidence type="ECO:0000313" key="11">
    <source>
        <dbReference type="Proteomes" id="UP000053989"/>
    </source>
</evidence>
<evidence type="ECO:0000256" key="1">
    <source>
        <dbReference type="ARBA" id="ARBA00004090"/>
    </source>
</evidence>
<evidence type="ECO:0000256" key="7">
    <source>
        <dbReference type="ARBA" id="ARBA00023242"/>
    </source>
</evidence>
<dbReference type="EMBL" id="KN822018">
    <property type="protein sequence ID" value="KIM66316.1"/>
    <property type="molecule type" value="Genomic_DNA"/>
</dbReference>
<dbReference type="Proteomes" id="UP000053989">
    <property type="component" value="Unassembled WGS sequence"/>
</dbReference>
<organism evidence="10 11">
    <name type="scientific">Scleroderma citrinum Foug A</name>
    <dbReference type="NCBI Taxonomy" id="1036808"/>
    <lineage>
        <taxon>Eukaryota</taxon>
        <taxon>Fungi</taxon>
        <taxon>Dikarya</taxon>
        <taxon>Basidiomycota</taxon>
        <taxon>Agaricomycotina</taxon>
        <taxon>Agaricomycetes</taxon>
        <taxon>Agaricomycetidae</taxon>
        <taxon>Boletales</taxon>
        <taxon>Sclerodermatineae</taxon>
        <taxon>Sclerodermataceae</taxon>
        <taxon>Scleroderma</taxon>
    </lineage>
</organism>
<evidence type="ECO:0000256" key="6">
    <source>
        <dbReference type="ARBA" id="ARBA00023054"/>
    </source>
</evidence>
<dbReference type="Pfam" id="PF03879">
    <property type="entry name" value="Cgr1"/>
    <property type="match status" value="1"/>
</dbReference>
<dbReference type="InParanoid" id="A0A0C3EEI1"/>
<dbReference type="OrthoDB" id="277961at2759"/>
<evidence type="ECO:0000256" key="4">
    <source>
        <dbReference type="ARBA" id="ARBA00022517"/>
    </source>
</evidence>
<keyword evidence="4 8" id="KW-0690">Ribosome biogenesis</keyword>
<proteinExistence type="inferred from homology"/>
<accession>A0A0C3EEI1</accession>
<gene>
    <name evidence="10" type="ORF">SCLCIDRAFT_365330</name>
</gene>
<comment type="subcellular location">
    <subcellularLocation>
        <location evidence="2 8">Nucleus</location>
        <location evidence="2 8">Nucleolus</location>
    </subcellularLocation>
</comment>
<feature type="region of interest" description="Disordered" evidence="9">
    <location>
        <begin position="1"/>
        <end position="118"/>
    </location>
</feature>
<dbReference type="HOGENOM" id="CLU_125051_1_0_1"/>
<dbReference type="GO" id="GO:0006364">
    <property type="term" value="P:rRNA processing"/>
    <property type="evidence" value="ECO:0007669"/>
    <property type="project" value="UniProtKB-UniRule"/>
</dbReference>
<evidence type="ECO:0000256" key="8">
    <source>
        <dbReference type="RuleBase" id="RU363084"/>
    </source>
</evidence>
<name>A0A0C3EEI1_9AGAM</name>
<evidence type="ECO:0000313" key="10">
    <source>
        <dbReference type="EMBL" id="KIM66316.1"/>
    </source>
</evidence>
<evidence type="ECO:0000256" key="5">
    <source>
        <dbReference type="ARBA" id="ARBA00022552"/>
    </source>
</evidence>
<keyword evidence="5 8" id="KW-0698">rRNA processing</keyword>
<dbReference type="InterPro" id="IPR005579">
    <property type="entry name" value="Cgr1-like"/>
</dbReference>
<evidence type="ECO:0000256" key="2">
    <source>
        <dbReference type="ARBA" id="ARBA00004604"/>
    </source>
</evidence>
<keyword evidence="11" id="KW-1185">Reference proteome</keyword>
<dbReference type="AlphaFoldDB" id="A0A0C3EEI1"/>
<reference evidence="11" key="2">
    <citation type="submission" date="2015-01" db="EMBL/GenBank/DDBJ databases">
        <title>Evolutionary Origins and Diversification of the Mycorrhizal Mutualists.</title>
        <authorList>
            <consortium name="DOE Joint Genome Institute"/>
            <consortium name="Mycorrhizal Genomics Consortium"/>
            <person name="Kohler A."/>
            <person name="Kuo A."/>
            <person name="Nagy L.G."/>
            <person name="Floudas D."/>
            <person name="Copeland A."/>
            <person name="Barry K.W."/>
            <person name="Cichocki N."/>
            <person name="Veneault-Fourrey C."/>
            <person name="LaButti K."/>
            <person name="Lindquist E.A."/>
            <person name="Lipzen A."/>
            <person name="Lundell T."/>
            <person name="Morin E."/>
            <person name="Murat C."/>
            <person name="Riley R."/>
            <person name="Ohm R."/>
            <person name="Sun H."/>
            <person name="Tunlid A."/>
            <person name="Henrissat B."/>
            <person name="Grigoriev I.V."/>
            <person name="Hibbett D.S."/>
            <person name="Martin F."/>
        </authorList>
    </citation>
    <scope>NUCLEOTIDE SEQUENCE [LARGE SCALE GENOMIC DNA]</scope>
    <source>
        <strain evidence="11">Foug A</strain>
    </source>
</reference>
<protein>
    <recommendedName>
        <fullName evidence="8">rRNA-processing protein</fullName>
    </recommendedName>
</protein>
<reference evidence="10 11" key="1">
    <citation type="submission" date="2014-04" db="EMBL/GenBank/DDBJ databases">
        <authorList>
            <consortium name="DOE Joint Genome Institute"/>
            <person name="Kuo A."/>
            <person name="Kohler A."/>
            <person name="Nagy L.G."/>
            <person name="Floudas D."/>
            <person name="Copeland A."/>
            <person name="Barry K.W."/>
            <person name="Cichocki N."/>
            <person name="Veneault-Fourrey C."/>
            <person name="LaButti K."/>
            <person name="Lindquist E.A."/>
            <person name="Lipzen A."/>
            <person name="Lundell T."/>
            <person name="Morin E."/>
            <person name="Murat C."/>
            <person name="Sun H."/>
            <person name="Tunlid A."/>
            <person name="Henrissat B."/>
            <person name="Grigoriev I.V."/>
            <person name="Hibbett D.S."/>
            <person name="Martin F."/>
            <person name="Nordberg H.P."/>
            <person name="Cantor M.N."/>
            <person name="Hua S.X."/>
        </authorList>
    </citation>
    <scope>NUCLEOTIDE SEQUENCE [LARGE SCALE GENOMIC DNA]</scope>
    <source>
        <strain evidence="10 11">Foug A</strain>
    </source>
</reference>
<feature type="compositionally biased region" description="Basic residues" evidence="9">
    <location>
        <begin position="98"/>
        <end position="118"/>
    </location>
</feature>
<dbReference type="GO" id="GO:0005730">
    <property type="term" value="C:nucleolus"/>
    <property type="evidence" value="ECO:0007669"/>
    <property type="project" value="UniProtKB-SubCell"/>
</dbReference>
<evidence type="ECO:0000256" key="3">
    <source>
        <dbReference type="ARBA" id="ARBA00007869"/>
    </source>
</evidence>
<keyword evidence="7 8" id="KW-0539">Nucleus</keyword>
<comment type="similarity">
    <text evidence="3 8">Belongs to the CGR1 family.</text>
</comment>
<feature type="compositionally biased region" description="Basic and acidic residues" evidence="9">
    <location>
        <begin position="41"/>
        <end position="97"/>
    </location>
</feature>
<sequence length="118" mass="13760">MTEASDPIPLASSSNGRVSGKPWKAQKMATVRSQASKGRKTQWEERMERTKREKAIKKLENELKEEKQAEKQRRRQITTERKKAAEERRKLEEDKAKMGVRKAARRRRQAGRTKKVNG</sequence>